<sequence length="161" mass="18043">MLKQGYRWPLGTDINEILHTPTPSFKSEDTCIWAETKDGLYSVKGAYHMIMNNFVNQETCSSTPPPTSLILVRTSATFMQLFALILIAQSRLHVMEGEAWALRATLNIVVNMGLTNVLFEMDNKSVVDKVKNTKKDESEAGIIISECEEILASNKTFHLGF</sequence>
<dbReference type="GO" id="GO:0003676">
    <property type="term" value="F:nucleic acid binding"/>
    <property type="evidence" value="ECO:0007669"/>
    <property type="project" value="InterPro"/>
</dbReference>
<proteinExistence type="predicted"/>
<organism evidence="2">
    <name type="scientific">Glycine max</name>
    <name type="common">Soybean</name>
    <name type="synonym">Glycine hispida</name>
    <dbReference type="NCBI Taxonomy" id="3847"/>
    <lineage>
        <taxon>Eukaryota</taxon>
        <taxon>Viridiplantae</taxon>
        <taxon>Streptophyta</taxon>
        <taxon>Embryophyta</taxon>
        <taxon>Tracheophyta</taxon>
        <taxon>Spermatophyta</taxon>
        <taxon>Magnoliopsida</taxon>
        <taxon>eudicotyledons</taxon>
        <taxon>Gunneridae</taxon>
        <taxon>Pentapetalae</taxon>
        <taxon>rosids</taxon>
        <taxon>fabids</taxon>
        <taxon>Fabales</taxon>
        <taxon>Fabaceae</taxon>
        <taxon>Papilionoideae</taxon>
        <taxon>50 kb inversion clade</taxon>
        <taxon>NPAAA clade</taxon>
        <taxon>indigoferoid/millettioid clade</taxon>
        <taxon>Phaseoleae</taxon>
        <taxon>Glycine</taxon>
        <taxon>Glycine subgen. Soja</taxon>
    </lineage>
</organism>
<evidence type="ECO:0000313" key="4">
    <source>
        <dbReference type="Proteomes" id="UP000008827"/>
    </source>
</evidence>
<reference evidence="3" key="2">
    <citation type="submission" date="2018-02" db="UniProtKB">
        <authorList>
            <consortium name="EnsemblPlants"/>
        </authorList>
    </citation>
    <scope>IDENTIFICATION</scope>
    <source>
        <strain evidence="3">Williams 82</strain>
    </source>
</reference>
<evidence type="ECO:0000313" key="3">
    <source>
        <dbReference type="EnsemblPlants" id="KRG93404"/>
    </source>
</evidence>
<reference evidence="2" key="3">
    <citation type="submission" date="2018-07" db="EMBL/GenBank/DDBJ databases">
        <title>WGS assembly of Glycine max.</title>
        <authorList>
            <person name="Schmutz J."/>
            <person name="Cannon S."/>
            <person name="Schlueter J."/>
            <person name="Ma J."/>
            <person name="Mitros T."/>
            <person name="Nelson W."/>
            <person name="Hyten D."/>
            <person name="Song Q."/>
            <person name="Thelen J."/>
            <person name="Cheng J."/>
            <person name="Xu D."/>
            <person name="Hellsten U."/>
            <person name="May G."/>
            <person name="Yu Y."/>
            <person name="Sakurai T."/>
            <person name="Umezawa T."/>
            <person name="Bhattacharyya M."/>
            <person name="Sandhu D."/>
            <person name="Valliyodan B."/>
            <person name="Lindquist E."/>
            <person name="Peto M."/>
            <person name="Grant D."/>
            <person name="Shu S."/>
            <person name="Goodstein D."/>
            <person name="Barry K."/>
            <person name="Futrell-Griggs M."/>
            <person name="Abernathy B."/>
            <person name="Du J."/>
            <person name="Tian Z."/>
            <person name="Zhu L."/>
            <person name="Gill N."/>
            <person name="Joshi T."/>
            <person name="Libault M."/>
            <person name="Sethuraman A."/>
            <person name="Zhang X."/>
            <person name="Shinozaki K."/>
            <person name="Nguyen H."/>
            <person name="Wing R."/>
            <person name="Cregan P."/>
            <person name="Specht J."/>
            <person name="Grimwood J."/>
            <person name="Rokhsar D."/>
            <person name="Stacey G."/>
            <person name="Shoemaker R."/>
            <person name="Jackson S."/>
        </authorList>
    </citation>
    <scope>NUCLEOTIDE SEQUENCE</scope>
    <source>
        <tissue evidence="2">Callus</tissue>
    </source>
</reference>
<dbReference type="EMBL" id="CM000852">
    <property type="protein sequence ID" value="KRG93404.1"/>
    <property type="molecule type" value="Genomic_DNA"/>
</dbReference>
<dbReference type="Proteomes" id="UP000008827">
    <property type="component" value="Chromosome 19"/>
</dbReference>
<keyword evidence="4" id="KW-1185">Reference proteome</keyword>
<accession>A0A0R0EGU5</accession>
<evidence type="ECO:0000313" key="2">
    <source>
        <dbReference type="EMBL" id="KRG93404.1"/>
    </source>
</evidence>
<dbReference type="Gramene" id="KRG93404">
    <property type="protein sequence ID" value="KRG93404"/>
    <property type="gene ID" value="GLYMA_19G013600"/>
</dbReference>
<protein>
    <recommendedName>
        <fullName evidence="1">RNase H type-1 domain-containing protein</fullName>
    </recommendedName>
</protein>
<dbReference type="InterPro" id="IPR002156">
    <property type="entry name" value="RNaseH_domain"/>
</dbReference>
<dbReference type="AlphaFoldDB" id="A0A0R0EGU5"/>
<dbReference type="Pfam" id="PF13456">
    <property type="entry name" value="RVT_3"/>
    <property type="match status" value="1"/>
</dbReference>
<name>A0A0R0EGU5_SOYBN</name>
<dbReference type="EnsemblPlants" id="KRG93404">
    <property type="protein sequence ID" value="KRG93404"/>
    <property type="gene ID" value="GLYMA_19G013600"/>
</dbReference>
<dbReference type="InParanoid" id="A0A0R0EGU5"/>
<dbReference type="GO" id="GO:0004523">
    <property type="term" value="F:RNA-DNA hybrid ribonuclease activity"/>
    <property type="evidence" value="ECO:0007669"/>
    <property type="project" value="InterPro"/>
</dbReference>
<gene>
    <name evidence="2" type="ORF">GLYMA_19G013600</name>
</gene>
<evidence type="ECO:0000259" key="1">
    <source>
        <dbReference type="Pfam" id="PF13456"/>
    </source>
</evidence>
<reference evidence="2 3" key="1">
    <citation type="journal article" date="2010" name="Nature">
        <title>Genome sequence of the palaeopolyploid soybean.</title>
        <authorList>
            <person name="Schmutz J."/>
            <person name="Cannon S.B."/>
            <person name="Schlueter J."/>
            <person name="Ma J."/>
            <person name="Mitros T."/>
            <person name="Nelson W."/>
            <person name="Hyten D.L."/>
            <person name="Song Q."/>
            <person name="Thelen J.J."/>
            <person name="Cheng J."/>
            <person name="Xu D."/>
            <person name="Hellsten U."/>
            <person name="May G.D."/>
            <person name="Yu Y."/>
            <person name="Sakurai T."/>
            <person name="Umezawa T."/>
            <person name="Bhattacharyya M.K."/>
            <person name="Sandhu D."/>
            <person name="Valliyodan B."/>
            <person name="Lindquist E."/>
            <person name="Peto M."/>
            <person name="Grant D."/>
            <person name="Shu S."/>
            <person name="Goodstein D."/>
            <person name="Barry K."/>
            <person name="Futrell-Griggs M."/>
            <person name="Abernathy B."/>
            <person name="Du J."/>
            <person name="Tian Z."/>
            <person name="Zhu L."/>
            <person name="Gill N."/>
            <person name="Joshi T."/>
            <person name="Libault M."/>
            <person name="Sethuraman A."/>
            <person name="Zhang X.-C."/>
            <person name="Shinozaki K."/>
            <person name="Nguyen H.T."/>
            <person name="Wing R.A."/>
            <person name="Cregan P."/>
            <person name="Specht J."/>
            <person name="Grimwood J."/>
            <person name="Rokhsar D."/>
            <person name="Stacey G."/>
            <person name="Shoemaker R.C."/>
            <person name="Jackson S.A."/>
        </authorList>
    </citation>
    <scope>NUCLEOTIDE SEQUENCE</scope>
    <source>
        <strain evidence="3">cv. Williams 82</strain>
        <tissue evidence="2">Callus</tissue>
    </source>
</reference>
<feature type="domain" description="RNase H type-1" evidence="1">
    <location>
        <begin position="88"/>
        <end position="159"/>
    </location>
</feature>